<accession>A0A7J2U0V2</accession>
<organism evidence="2">
    <name type="scientific">Ignisphaera aggregans</name>
    <dbReference type="NCBI Taxonomy" id="334771"/>
    <lineage>
        <taxon>Archaea</taxon>
        <taxon>Thermoproteota</taxon>
        <taxon>Thermoprotei</taxon>
        <taxon>Desulfurococcales</taxon>
        <taxon>Desulfurococcaceae</taxon>
        <taxon>Ignisphaera</taxon>
    </lineage>
</organism>
<dbReference type="SMART" id="SM00966">
    <property type="entry name" value="SpoVT_AbrB"/>
    <property type="match status" value="1"/>
</dbReference>
<dbReference type="PROSITE" id="PS51740">
    <property type="entry name" value="SPOVT_ABRB"/>
    <property type="match status" value="1"/>
</dbReference>
<dbReference type="GO" id="GO:0003677">
    <property type="term" value="F:DNA binding"/>
    <property type="evidence" value="ECO:0007669"/>
    <property type="project" value="UniProtKB-KW"/>
</dbReference>
<proteinExistence type="predicted"/>
<keyword evidence="2" id="KW-0238">DNA-binding</keyword>
<feature type="domain" description="SpoVT-AbrB" evidence="1">
    <location>
        <begin position="3"/>
        <end position="50"/>
    </location>
</feature>
<comment type="caution">
    <text evidence="2">The sequence shown here is derived from an EMBL/GenBank/DDBJ whole genome shotgun (WGS) entry which is preliminary data.</text>
</comment>
<protein>
    <submittedName>
        <fullName evidence="2">AbrB/MazE/SpoVT family DNA-binding domain-containing protein</fullName>
    </submittedName>
</protein>
<gene>
    <name evidence="2" type="ORF">ENO26_01845</name>
</gene>
<dbReference type="NCBIfam" id="TIGR01439">
    <property type="entry name" value="lp_hng_hel_AbrB"/>
    <property type="match status" value="1"/>
</dbReference>
<dbReference type="Gene3D" id="2.10.260.10">
    <property type="match status" value="1"/>
</dbReference>
<evidence type="ECO:0000259" key="1">
    <source>
        <dbReference type="PROSITE" id="PS51740"/>
    </source>
</evidence>
<dbReference type="EMBL" id="DSEU01000008">
    <property type="protein sequence ID" value="HEM66306.1"/>
    <property type="molecule type" value="Genomic_DNA"/>
</dbReference>
<sequence>MYSDIVKVDSKGRITIPSAIRLLFGVEEGDKLILLIDEEEQKIELRNIKTSNLVICRMVDNLGNVIELLSKISGNVIAFNCRCYDASCSKFKCRFIVEEKILRSLSNSNLHCFSTNP</sequence>
<reference evidence="2" key="1">
    <citation type="journal article" date="2020" name="mSystems">
        <title>Genome- and Community-Level Interaction Insights into Carbon Utilization and Element Cycling Functions of Hydrothermarchaeota in Hydrothermal Sediment.</title>
        <authorList>
            <person name="Zhou Z."/>
            <person name="Liu Y."/>
            <person name="Xu W."/>
            <person name="Pan J."/>
            <person name="Luo Z.H."/>
            <person name="Li M."/>
        </authorList>
    </citation>
    <scope>NUCLEOTIDE SEQUENCE [LARGE SCALE GENOMIC DNA]</scope>
    <source>
        <strain evidence="2">SpSt-125</strain>
    </source>
</reference>
<evidence type="ECO:0000313" key="2">
    <source>
        <dbReference type="EMBL" id="HEM66306.1"/>
    </source>
</evidence>
<dbReference type="InterPro" id="IPR007159">
    <property type="entry name" value="SpoVT-AbrB_dom"/>
</dbReference>
<dbReference type="Pfam" id="PF04014">
    <property type="entry name" value="MazE_antitoxin"/>
    <property type="match status" value="1"/>
</dbReference>
<name>A0A7J2U0V2_9CREN</name>
<dbReference type="InterPro" id="IPR037914">
    <property type="entry name" value="SpoVT-AbrB_sf"/>
</dbReference>
<dbReference type="AlphaFoldDB" id="A0A7J2U0V2"/>
<dbReference type="SUPFAM" id="SSF89447">
    <property type="entry name" value="AbrB/MazE/MraZ-like"/>
    <property type="match status" value="1"/>
</dbReference>